<reference evidence="11 13" key="2">
    <citation type="submission" date="2023-02" db="EMBL/GenBank/DDBJ databases">
        <title>Encephalitozoon hellem ATCC 50451 complete genome.</title>
        <authorList>
            <person name="Mascarenhas dos Santos A.C."/>
            <person name="Julian A.T."/>
            <person name="Pombert J.-F."/>
        </authorList>
    </citation>
    <scope>NUCLEOTIDE SEQUENCE [LARGE SCALE GENOMIC DNA]</scope>
    <source>
        <strain evidence="11 13">ATCC 50451</strain>
    </source>
</reference>
<keyword evidence="13" id="KW-1185">Reference proteome</keyword>
<keyword evidence="3 6" id="KW-0687">Ribonucleoprotein</keyword>
<evidence type="ECO:0000256" key="7">
    <source>
        <dbReference type="RuleBase" id="RU003823"/>
    </source>
</evidence>
<sequence length="246" mass="26649">MEGIEKSIEKRNPGRPFPRKEESEWVPKTAVGRLVKMFKITSLDQIFKFSHVIREPEIVDMLCGNSIKEEVLSIKSVQKQTRAGQKTRIKAVVVVGDGNGHVGLGTKASKEAASAIRGAIARAKCAIRPVRLGLWDGDQGKPHTISCKGSGKCGTSIVRVIPAPRGTGIISGSVNKKIFELAGIKDLYTISSGATSTTENFAKASIAALEATSSMILPDQWEEKPRTLNPLLEFADILNQLDKSRV</sequence>
<dbReference type="PROSITE" id="PS50881">
    <property type="entry name" value="S5_DSRBD"/>
    <property type="match status" value="1"/>
</dbReference>
<evidence type="ECO:0000256" key="8">
    <source>
        <dbReference type="SAM" id="MobiDB-lite"/>
    </source>
</evidence>
<dbReference type="PANTHER" id="PTHR13718">
    <property type="entry name" value="RIBOSOMAL S SUBUNIT"/>
    <property type="match status" value="1"/>
</dbReference>
<dbReference type="PANTHER" id="PTHR13718:SF4">
    <property type="entry name" value="40S RIBOSOMAL PROTEIN S2"/>
    <property type="match status" value="1"/>
</dbReference>
<dbReference type="InterPro" id="IPR020568">
    <property type="entry name" value="Ribosomal_Su5_D2-typ_SF"/>
</dbReference>
<evidence type="ECO:0000313" key="13">
    <source>
        <dbReference type="Proteomes" id="UP001217963"/>
    </source>
</evidence>
<dbReference type="Proteomes" id="UP001217963">
    <property type="component" value="Chromosome VII"/>
</dbReference>
<evidence type="ECO:0000313" key="11">
    <source>
        <dbReference type="EMBL" id="WEL39116.1"/>
    </source>
</evidence>
<dbReference type="OrthoDB" id="10253125at2759"/>
<gene>
    <name evidence="10" type="ORF">GPU96_07g14040</name>
    <name evidence="11" type="ORF">PFJ87_07g01980</name>
</gene>
<comment type="similarity">
    <text evidence="1 7">Belongs to the universal ribosomal protein uS5 family.</text>
</comment>
<evidence type="ECO:0000256" key="4">
    <source>
        <dbReference type="ARBA" id="ARBA00035255"/>
    </source>
</evidence>
<dbReference type="Gene3D" id="3.30.160.20">
    <property type="match status" value="1"/>
</dbReference>
<dbReference type="InterPro" id="IPR005324">
    <property type="entry name" value="Ribosomal_uS5_C"/>
</dbReference>
<feature type="region of interest" description="Disordered" evidence="8">
    <location>
        <begin position="1"/>
        <end position="23"/>
    </location>
</feature>
<evidence type="ECO:0000256" key="6">
    <source>
        <dbReference type="PROSITE-ProRule" id="PRU00268"/>
    </source>
</evidence>
<organism evidence="10 12">
    <name type="scientific">Encephalitozoon hellem</name>
    <name type="common">Microsporidian parasite</name>
    <dbReference type="NCBI Taxonomy" id="27973"/>
    <lineage>
        <taxon>Eukaryota</taxon>
        <taxon>Fungi</taxon>
        <taxon>Fungi incertae sedis</taxon>
        <taxon>Microsporidia</taxon>
        <taxon>Unikaryonidae</taxon>
        <taxon>Encephalitozoon</taxon>
    </lineage>
</organism>
<dbReference type="Proteomes" id="UP001059546">
    <property type="component" value="Chromosome VII"/>
</dbReference>
<evidence type="ECO:0000313" key="12">
    <source>
        <dbReference type="Proteomes" id="UP001059546"/>
    </source>
</evidence>
<dbReference type="EMBL" id="CP119068">
    <property type="protein sequence ID" value="WEL39116.1"/>
    <property type="molecule type" value="Genomic_DNA"/>
</dbReference>
<feature type="domain" description="S5 DRBM" evidence="9">
    <location>
        <begin position="67"/>
        <end position="130"/>
    </location>
</feature>
<dbReference type="InterPro" id="IPR013810">
    <property type="entry name" value="Ribosomal_uS5_N"/>
</dbReference>
<dbReference type="EMBL" id="CP075153">
    <property type="protein sequence ID" value="UTX43640.1"/>
    <property type="molecule type" value="Genomic_DNA"/>
</dbReference>
<protein>
    <recommendedName>
        <fullName evidence="4">Small ribosomal subunit protein uS5</fullName>
    </recommendedName>
    <alternativeName>
        <fullName evidence="5">40S ribosomal protein S2</fullName>
    </alternativeName>
</protein>
<dbReference type="InterPro" id="IPR005711">
    <property type="entry name" value="Ribosomal_uS5_euk/arc"/>
</dbReference>
<dbReference type="FunFam" id="3.30.230.10:FF:000004">
    <property type="entry name" value="40S ribosomal protein S2"/>
    <property type="match status" value="1"/>
</dbReference>
<dbReference type="GO" id="GO:0022627">
    <property type="term" value="C:cytosolic small ribosomal subunit"/>
    <property type="evidence" value="ECO:0007669"/>
    <property type="project" value="TreeGrafter"/>
</dbReference>
<dbReference type="InterPro" id="IPR018192">
    <property type="entry name" value="Ribosomal_uS5_N_CS"/>
</dbReference>
<dbReference type="InterPro" id="IPR000851">
    <property type="entry name" value="Ribosomal_uS5"/>
</dbReference>
<dbReference type="GO" id="GO:0006412">
    <property type="term" value="P:translation"/>
    <property type="evidence" value="ECO:0007669"/>
    <property type="project" value="InterPro"/>
</dbReference>
<evidence type="ECO:0000256" key="1">
    <source>
        <dbReference type="ARBA" id="ARBA00008945"/>
    </source>
</evidence>
<dbReference type="GO" id="GO:0003735">
    <property type="term" value="F:structural constituent of ribosome"/>
    <property type="evidence" value="ECO:0007669"/>
    <property type="project" value="UniProtKB-UniRule"/>
</dbReference>
<evidence type="ECO:0000313" key="10">
    <source>
        <dbReference type="EMBL" id="UTX43640.1"/>
    </source>
</evidence>
<dbReference type="SUPFAM" id="SSF54211">
    <property type="entry name" value="Ribosomal protein S5 domain 2-like"/>
    <property type="match status" value="1"/>
</dbReference>
<name>A0A9Q9C8W7_ENCHE</name>
<evidence type="ECO:0000256" key="5">
    <source>
        <dbReference type="ARBA" id="ARBA00035407"/>
    </source>
</evidence>
<keyword evidence="2 6" id="KW-0689">Ribosomal protein</keyword>
<dbReference type="Gene3D" id="3.30.230.10">
    <property type="match status" value="1"/>
</dbReference>
<dbReference type="PROSITE" id="PS00585">
    <property type="entry name" value="RIBOSOMAL_S5"/>
    <property type="match status" value="1"/>
</dbReference>
<evidence type="ECO:0000259" key="9">
    <source>
        <dbReference type="PROSITE" id="PS50881"/>
    </source>
</evidence>
<dbReference type="GO" id="GO:0003723">
    <property type="term" value="F:RNA binding"/>
    <property type="evidence" value="ECO:0007669"/>
    <property type="project" value="InterPro"/>
</dbReference>
<dbReference type="Pfam" id="PF00333">
    <property type="entry name" value="Ribosomal_S5"/>
    <property type="match status" value="1"/>
</dbReference>
<dbReference type="Pfam" id="PF03719">
    <property type="entry name" value="Ribosomal_S5_C"/>
    <property type="match status" value="1"/>
</dbReference>
<dbReference type="InterPro" id="IPR014721">
    <property type="entry name" value="Ribsml_uS5_D2-typ_fold_subgr"/>
</dbReference>
<reference evidence="10" key="1">
    <citation type="submission" date="2022-10" db="EMBL/GenBank/DDBJ databases">
        <title>Encephalitozoon hellem ATCC 50604 Complete Genome.</title>
        <authorList>
            <person name="Mascarenhas dos Santos A.C."/>
            <person name="Julian A.T."/>
            <person name="Pombert J.-F."/>
        </authorList>
    </citation>
    <scope>NUCLEOTIDE SEQUENCE</scope>
    <source>
        <strain evidence="10">ATCC 50604</strain>
    </source>
</reference>
<dbReference type="AlphaFoldDB" id="A0A9Q9C8W7"/>
<accession>A0A9Q9C8W7</accession>
<dbReference type="SUPFAM" id="SSF54768">
    <property type="entry name" value="dsRNA-binding domain-like"/>
    <property type="match status" value="1"/>
</dbReference>
<proteinExistence type="inferred from homology"/>
<evidence type="ECO:0000256" key="3">
    <source>
        <dbReference type="ARBA" id="ARBA00023274"/>
    </source>
</evidence>
<dbReference type="NCBIfam" id="TIGR01020">
    <property type="entry name" value="uS5_euk_arch"/>
    <property type="match status" value="1"/>
</dbReference>
<evidence type="ECO:0000256" key="2">
    <source>
        <dbReference type="ARBA" id="ARBA00022980"/>
    </source>
</evidence>
<dbReference type="FunFam" id="3.30.160.20:FF:000002">
    <property type="entry name" value="40S ribosomal protein S2"/>
    <property type="match status" value="1"/>
</dbReference>